<comment type="catalytic activity">
    <reaction evidence="7">
        <text>[glutamine synthetase]-O(4)-(5'-adenylyl)-L-tyrosine + phosphate = [glutamine synthetase]-L-tyrosine + ADP</text>
        <dbReference type="Rhea" id="RHEA:43716"/>
        <dbReference type="Rhea" id="RHEA-COMP:10660"/>
        <dbReference type="Rhea" id="RHEA-COMP:10661"/>
        <dbReference type="ChEBI" id="CHEBI:43474"/>
        <dbReference type="ChEBI" id="CHEBI:46858"/>
        <dbReference type="ChEBI" id="CHEBI:83624"/>
        <dbReference type="ChEBI" id="CHEBI:456216"/>
        <dbReference type="EC" id="2.7.7.89"/>
    </reaction>
</comment>
<dbReference type="GO" id="GO:0000820">
    <property type="term" value="P:regulation of glutamine family amino acid metabolic process"/>
    <property type="evidence" value="ECO:0007669"/>
    <property type="project" value="UniProtKB-UniRule"/>
</dbReference>
<evidence type="ECO:0000259" key="8">
    <source>
        <dbReference type="Pfam" id="PF03710"/>
    </source>
</evidence>
<evidence type="ECO:0000313" key="11">
    <source>
        <dbReference type="Proteomes" id="UP000319865"/>
    </source>
</evidence>
<dbReference type="SUPFAM" id="SSF81593">
    <property type="entry name" value="Nucleotidyltransferase substrate binding subunit/domain"/>
    <property type="match status" value="2"/>
</dbReference>
<dbReference type="Pfam" id="PF08335">
    <property type="entry name" value="GlnD_UR_UTase"/>
    <property type="match status" value="2"/>
</dbReference>
<accession>A0A543PHP1</accession>
<feature type="domain" description="Glutamate-ammonia ligase adenylyltransferase repeated" evidence="8">
    <location>
        <begin position="624"/>
        <end position="871"/>
    </location>
</feature>
<evidence type="ECO:0000256" key="4">
    <source>
        <dbReference type="ARBA" id="ARBA00022840"/>
    </source>
</evidence>
<dbReference type="Proteomes" id="UP000319865">
    <property type="component" value="Unassembled WGS sequence"/>
</dbReference>
<evidence type="ECO:0000313" key="10">
    <source>
        <dbReference type="EMBL" id="TQN43567.1"/>
    </source>
</evidence>
<gene>
    <name evidence="7" type="primary">glnE</name>
    <name evidence="10" type="ORF">FHU33_3018</name>
</gene>
<dbReference type="GO" id="GO:0008882">
    <property type="term" value="F:[glutamate-ammonia-ligase] adenylyltransferase activity"/>
    <property type="evidence" value="ECO:0007669"/>
    <property type="project" value="UniProtKB-UniRule"/>
</dbReference>
<keyword evidence="4 7" id="KW-0067">ATP-binding</keyword>
<dbReference type="GO" id="GO:0047388">
    <property type="term" value="F:[glutamine synthetase]-adenylyl-L-tyrosine phosphorylase activity"/>
    <property type="evidence" value="ECO:0007669"/>
    <property type="project" value="UniProtKB-EC"/>
</dbReference>
<dbReference type="InterPro" id="IPR043519">
    <property type="entry name" value="NT_sf"/>
</dbReference>
<dbReference type="HAMAP" id="MF_00802">
    <property type="entry name" value="GlnE"/>
    <property type="match status" value="1"/>
</dbReference>
<evidence type="ECO:0000256" key="6">
    <source>
        <dbReference type="ARBA" id="ARBA00023268"/>
    </source>
</evidence>
<reference evidence="10 11" key="1">
    <citation type="submission" date="2019-06" db="EMBL/GenBank/DDBJ databases">
        <title>Sequencing the genomes of 1000 actinobacteria strains.</title>
        <authorList>
            <person name="Klenk H.-P."/>
        </authorList>
    </citation>
    <scope>NUCLEOTIDE SEQUENCE [LARGE SCALE GENOMIC DNA]</scope>
    <source>
        <strain evidence="10 11">DSM 46837</strain>
    </source>
</reference>
<protein>
    <recommendedName>
        <fullName evidence="7">Bifunctional glutamine synthetase adenylyltransferase/adenylyl-removing enzyme</fullName>
    </recommendedName>
    <alternativeName>
        <fullName evidence="7">ATP:glutamine synthetase adenylyltransferase</fullName>
    </alternativeName>
    <alternativeName>
        <fullName evidence="7">ATase</fullName>
    </alternativeName>
    <domain>
        <recommendedName>
            <fullName evidence="7">Glutamine synthetase adenylyl-L-tyrosine phosphorylase</fullName>
            <ecNumber evidence="7">2.7.7.89</ecNumber>
        </recommendedName>
        <alternativeName>
            <fullName evidence="7">Adenylyl removase</fullName>
            <shortName evidence="7">AR</shortName>
            <shortName evidence="7">AT-N</shortName>
        </alternativeName>
    </domain>
    <domain>
        <recommendedName>
            <fullName evidence="7">Glutamine synthetase adenylyl transferase</fullName>
            <ecNumber evidence="7">2.7.7.42</ecNumber>
        </recommendedName>
        <alternativeName>
            <fullName evidence="7">Adenylyl transferase</fullName>
            <shortName evidence="7">AT</shortName>
            <shortName evidence="7">AT-C</shortName>
        </alternativeName>
    </domain>
</protein>
<dbReference type="InterPro" id="IPR023057">
    <property type="entry name" value="GlnE"/>
</dbReference>
<evidence type="ECO:0000256" key="1">
    <source>
        <dbReference type="ARBA" id="ARBA00022679"/>
    </source>
</evidence>
<keyword evidence="1 7" id="KW-0808">Transferase</keyword>
<dbReference type="InterPro" id="IPR013546">
    <property type="entry name" value="PII_UdlTrfase/GS_AdlTrfase"/>
</dbReference>
<sequence>MTTPETEIPRRAVVRLIRFGFEDGARAALLLSDPALGLWDLERNEPADPEAGPVVAALARAGDPDLALRSLHRLVEALDSTDSSGEAAAALLAHLRGSGLLRSRLLSVLGASSGLADHLAAHPGDWTALEDDGEGIFRGSTGPSAQELQRRMLAAVGADPDDPPWGVRLGKAAPDASAERIRQLRLAYRRAILSLAGRDLGEGLPAEEAAAELADIAAAVLTAGLALAVAEQPASAAPCRLAVIALGKTGGRELNYVSDVDVVFVAEPVHPSDSESAALSSATRVAAALMRICHEAAWEVDAALRPEGKAGALVRTLAGHQAYYEQWASTWEFQALLKMRPVAGDPDLGRAYVEVLWPLVWKAGDRPGFVGEVQAMRRRVEANIPPAQAERELKLGRGGLRDVEFAVQLLQMVHGRADASLRVGGTLPALQALSAGGYVGREDAATLIASYRFLRTVEHRLQLLRLRRTHLLPTDEQQLRWLARSLGYKPDHRGEAVDVLDAEMNLHTREVRRLHEKLFYRPLLSAVARVPGEHLQLGSKAAGDWLRALGFADPDGALRHLAALTGGVSRSASMQKYLLPVLLQTFASCPNPDAGLLAYRQVSEALGGNQWYLRLLRDEGQVAERLAHLLGSSQFVASLLTRTPEALRLLADDEQLEPRDAAALAGAWRQAAGRAPDPESGIRVLRGLRRHELLRVAAADLLGRLDVVRLGQALTDIAAATLQVGLDVAVRAHALEAGLDAADLPMDMAVIGMGRLGGRELGFGSDADVLFVHRPRAVGGGGAGGGAADEGKAASAANAVAHTLRRLLSEPGPDPAFEVDADLRPEGRQGALVRSLSAFREYYERWVSVWEVQALLRAVPVAGDPQLGADFVTMIDPIRYPEGGLTDEQVAEIRRIKARVERERLPRGADPATHTKLGRGGLADVEWTAQLLQLQHAAEIPALRVQPTGEALHALGDADLLDREDGEALRAAWELAARARNAIFLVRGRASDQLPRPGLELAGVARACGYGPDMDPGQFLDDYRRTSRHARSVVERVFYGQRAAGRT</sequence>
<feature type="region of interest" description="Adenylyl transferase" evidence="7">
    <location>
        <begin position="531"/>
        <end position="1047"/>
    </location>
</feature>
<evidence type="ECO:0000256" key="7">
    <source>
        <dbReference type="HAMAP-Rule" id="MF_00802"/>
    </source>
</evidence>
<keyword evidence="11" id="KW-1185">Reference proteome</keyword>
<evidence type="ECO:0000256" key="5">
    <source>
        <dbReference type="ARBA" id="ARBA00022842"/>
    </source>
</evidence>
<dbReference type="CDD" id="cd05401">
    <property type="entry name" value="NT_GlnE_GlnD_like"/>
    <property type="match status" value="2"/>
</dbReference>
<dbReference type="OrthoDB" id="9759366at2"/>
<dbReference type="Pfam" id="PF03710">
    <property type="entry name" value="GlnE"/>
    <property type="match status" value="2"/>
</dbReference>
<feature type="domain" description="Glutamate-ammonia ligase adenylyltransferase repeated" evidence="8">
    <location>
        <begin position="104"/>
        <end position="350"/>
    </location>
</feature>
<evidence type="ECO:0000256" key="3">
    <source>
        <dbReference type="ARBA" id="ARBA00022741"/>
    </source>
</evidence>
<dbReference type="GO" id="GO:0016874">
    <property type="term" value="F:ligase activity"/>
    <property type="evidence" value="ECO:0007669"/>
    <property type="project" value="UniProtKB-KW"/>
</dbReference>
<dbReference type="InterPro" id="IPR005190">
    <property type="entry name" value="GlnE_rpt_dom"/>
</dbReference>
<proteinExistence type="inferred from homology"/>
<name>A0A543PHP1_9ACTN</name>
<comment type="cofactor">
    <cofactor evidence="7">
        <name>Mg(2+)</name>
        <dbReference type="ChEBI" id="CHEBI:18420"/>
    </cofactor>
</comment>
<keyword evidence="5 7" id="KW-0460">Magnesium</keyword>
<feature type="region of interest" description="Adenylyl removase" evidence="7">
    <location>
        <begin position="1"/>
        <end position="523"/>
    </location>
</feature>
<dbReference type="PANTHER" id="PTHR30621">
    <property type="entry name" value="GLUTAMINE SYNTHETASE ADENYLYLTRANSFERASE"/>
    <property type="match status" value="1"/>
</dbReference>
<comment type="function">
    <text evidence="7">Involved in the regulation of glutamine synthetase GlnA, a key enzyme in the process to assimilate ammonia. When cellular nitrogen levels are high, the C-terminal adenylyl transferase (AT) inactivates GlnA by covalent transfer of an adenylyl group from ATP to specific tyrosine residue of GlnA, thus reducing its activity. Conversely, when nitrogen levels are low, the N-terminal adenylyl removase (AR) activates GlnA by removing the adenylyl group by phosphorolysis, increasing its activity. The regulatory region of GlnE binds the signal transduction protein PII (GlnB) which indicates the nitrogen status of the cell.</text>
</comment>
<dbReference type="EMBL" id="VFQE01000001">
    <property type="protein sequence ID" value="TQN43567.1"/>
    <property type="molecule type" value="Genomic_DNA"/>
</dbReference>
<dbReference type="Gene3D" id="1.20.120.1510">
    <property type="match status" value="1"/>
</dbReference>
<organism evidence="10 11">
    <name type="scientific">Blastococcus colisei</name>
    <dbReference type="NCBI Taxonomy" id="1564162"/>
    <lineage>
        <taxon>Bacteria</taxon>
        <taxon>Bacillati</taxon>
        <taxon>Actinomycetota</taxon>
        <taxon>Actinomycetes</taxon>
        <taxon>Geodermatophilales</taxon>
        <taxon>Geodermatophilaceae</taxon>
        <taxon>Blastococcus</taxon>
    </lineage>
</organism>
<comment type="similarity">
    <text evidence="7">Belongs to the GlnE family.</text>
</comment>
<evidence type="ECO:0000256" key="2">
    <source>
        <dbReference type="ARBA" id="ARBA00022695"/>
    </source>
</evidence>
<feature type="domain" description="PII-uridylyltransferase/Glutamine-synthetase adenylyltransferase" evidence="9">
    <location>
        <begin position="896"/>
        <end position="1037"/>
    </location>
</feature>
<comment type="catalytic activity">
    <reaction evidence="7">
        <text>[glutamine synthetase]-L-tyrosine + ATP = [glutamine synthetase]-O(4)-(5'-adenylyl)-L-tyrosine + diphosphate</text>
        <dbReference type="Rhea" id="RHEA:18589"/>
        <dbReference type="Rhea" id="RHEA-COMP:10660"/>
        <dbReference type="Rhea" id="RHEA-COMP:10661"/>
        <dbReference type="ChEBI" id="CHEBI:30616"/>
        <dbReference type="ChEBI" id="CHEBI:33019"/>
        <dbReference type="ChEBI" id="CHEBI:46858"/>
        <dbReference type="ChEBI" id="CHEBI:83624"/>
        <dbReference type="EC" id="2.7.7.42"/>
    </reaction>
</comment>
<dbReference type="RefSeq" id="WP_142026041.1">
    <property type="nucleotide sequence ID" value="NZ_VFQE01000001.1"/>
</dbReference>
<dbReference type="EC" id="2.7.7.89" evidence="7"/>
<keyword evidence="6 7" id="KW-0511">Multifunctional enzyme</keyword>
<dbReference type="SUPFAM" id="SSF81301">
    <property type="entry name" value="Nucleotidyltransferase"/>
    <property type="match status" value="2"/>
</dbReference>
<dbReference type="EC" id="2.7.7.42" evidence="7"/>
<keyword evidence="3 7" id="KW-0547">Nucleotide-binding</keyword>
<dbReference type="PANTHER" id="PTHR30621:SF0">
    <property type="entry name" value="BIFUNCTIONAL GLUTAMINE SYNTHETASE ADENYLYLTRANSFERASE_ADENYLYL-REMOVING ENZYME"/>
    <property type="match status" value="1"/>
</dbReference>
<keyword evidence="10" id="KW-0436">Ligase</keyword>
<dbReference type="AlphaFoldDB" id="A0A543PHP1"/>
<dbReference type="NCBIfam" id="NF010707">
    <property type="entry name" value="PRK14109.1"/>
    <property type="match status" value="1"/>
</dbReference>
<dbReference type="GO" id="GO:0005524">
    <property type="term" value="F:ATP binding"/>
    <property type="evidence" value="ECO:0007669"/>
    <property type="project" value="UniProtKB-UniRule"/>
</dbReference>
<dbReference type="Gene3D" id="1.20.120.330">
    <property type="entry name" value="Nucleotidyltransferases domain 2"/>
    <property type="match status" value="2"/>
</dbReference>
<feature type="domain" description="PII-uridylyltransferase/Glutamine-synthetase adenylyltransferase" evidence="9">
    <location>
        <begin position="376"/>
        <end position="519"/>
    </location>
</feature>
<comment type="caution">
    <text evidence="10">The sequence shown here is derived from an EMBL/GenBank/DDBJ whole genome shotgun (WGS) entry which is preliminary data.</text>
</comment>
<dbReference type="GO" id="GO:0005829">
    <property type="term" value="C:cytosol"/>
    <property type="evidence" value="ECO:0007669"/>
    <property type="project" value="TreeGrafter"/>
</dbReference>
<evidence type="ECO:0000259" key="9">
    <source>
        <dbReference type="Pfam" id="PF08335"/>
    </source>
</evidence>
<keyword evidence="2 7" id="KW-0548">Nucleotidyltransferase</keyword>
<dbReference type="GO" id="GO:0000287">
    <property type="term" value="F:magnesium ion binding"/>
    <property type="evidence" value="ECO:0007669"/>
    <property type="project" value="UniProtKB-UniRule"/>
</dbReference>
<dbReference type="Gene3D" id="3.30.460.10">
    <property type="entry name" value="Beta Polymerase, domain 2"/>
    <property type="match status" value="2"/>
</dbReference>